<dbReference type="GO" id="GO:1902758">
    <property type="term" value="P:bis(molybdopterin guanine dinucleotide)molybdenum biosynthetic process"/>
    <property type="evidence" value="ECO:0007669"/>
    <property type="project" value="TreeGrafter"/>
</dbReference>
<keyword evidence="11" id="KW-1185">Reference proteome</keyword>
<keyword evidence="1 8" id="KW-0963">Cytoplasm</keyword>
<dbReference type="AlphaFoldDB" id="A0A1C2DSA8"/>
<evidence type="ECO:0000259" key="9">
    <source>
        <dbReference type="Pfam" id="PF12804"/>
    </source>
</evidence>
<sequence>MNAEIAGVILAGGLSSRMGGGDKGLLPLARHSVLERVTARLKPQVGRFALNANGDPARFADFDAPILPDSVAGFPGPLAGVLTGLEWAAAETNCRAIVTVAADTPFFPETLVVGLSEAAAEAGTIAMARSSGRPHPTFALWPLALREPLRHFLVEEGNRRVLSFIERHRFVEVEFPLAPLRHGTLDPFFNINTPADLVEAERILQELPA</sequence>
<dbReference type="EC" id="2.7.7.77" evidence="8"/>
<dbReference type="SUPFAM" id="SSF53448">
    <property type="entry name" value="Nucleotide-diphospho-sugar transferases"/>
    <property type="match status" value="1"/>
</dbReference>
<reference evidence="10 11" key="1">
    <citation type="submission" date="2016-08" db="EMBL/GenBank/DDBJ databases">
        <title>Whole genome sequence of Mesorhizobium sp. strain UASWS1009 isolated from industrial sewage.</title>
        <authorList>
            <person name="Crovadore J."/>
            <person name="Calmin G."/>
            <person name="Chablais R."/>
            <person name="Cochard B."/>
            <person name="Lefort F."/>
        </authorList>
    </citation>
    <scope>NUCLEOTIDE SEQUENCE [LARGE SCALE GENOMIC DNA]</scope>
    <source>
        <strain evidence="10 11">UASWS1009</strain>
    </source>
</reference>
<dbReference type="Pfam" id="PF12804">
    <property type="entry name" value="NTP_transf_3"/>
    <property type="match status" value="1"/>
</dbReference>
<comment type="similarity">
    <text evidence="8">Belongs to the MobA family.</text>
</comment>
<dbReference type="OrthoDB" id="9788394at2"/>
<comment type="subcellular location">
    <subcellularLocation>
        <location evidence="8">Cytoplasm</location>
    </subcellularLocation>
</comment>
<keyword evidence="2 8" id="KW-0808">Transferase</keyword>
<comment type="caution">
    <text evidence="10">The sequence shown here is derived from an EMBL/GenBank/DDBJ whole genome shotgun (WGS) entry which is preliminary data.</text>
</comment>
<feature type="domain" description="MobA-like NTP transferase" evidence="9">
    <location>
        <begin position="7"/>
        <end position="163"/>
    </location>
</feature>
<feature type="binding site" evidence="8">
    <location>
        <position position="69"/>
    </location>
    <ligand>
        <name>GTP</name>
        <dbReference type="ChEBI" id="CHEBI:37565"/>
    </ligand>
</feature>
<dbReference type="PANTHER" id="PTHR19136:SF81">
    <property type="entry name" value="MOLYBDENUM COFACTOR GUANYLYLTRANSFERASE"/>
    <property type="match status" value="1"/>
</dbReference>
<dbReference type="STRING" id="1566387.QV13_12190"/>
<dbReference type="CDD" id="cd02503">
    <property type="entry name" value="MobA"/>
    <property type="match status" value="1"/>
</dbReference>
<keyword evidence="10" id="KW-0548">Nucleotidyltransferase</keyword>
<dbReference type="NCBIfam" id="TIGR02665">
    <property type="entry name" value="molyb_mobA"/>
    <property type="match status" value="1"/>
</dbReference>
<evidence type="ECO:0000313" key="10">
    <source>
        <dbReference type="EMBL" id="OCX17515.1"/>
    </source>
</evidence>
<feature type="binding site" evidence="8">
    <location>
        <position position="51"/>
    </location>
    <ligand>
        <name>GTP</name>
        <dbReference type="ChEBI" id="CHEBI:37565"/>
    </ligand>
</feature>
<dbReference type="Gene3D" id="3.90.550.10">
    <property type="entry name" value="Spore Coat Polysaccharide Biosynthesis Protein SpsA, Chain A"/>
    <property type="match status" value="1"/>
</dbReference>
<evidence type="ECO:0000256" key="2">
    <source>
        <dbReference type="ARBA" id="ARBA00022679"/>
    </source>
</evidence>
<dbReference type="InterPro" id="IPR013482">
    <property type="entry name" value="Molybde_CF_guanTrfase"/>
</dbReference>
<protein>
    <recommendedName>
        <fullName evidence="8">Molybdenum cofactor guanylyltransferase</fullName>
        <shortName evidence="8">MoCo guanylyltransferase</shortName>
        <ecNumber evidence="8">2.7.7.77</ecNumber>
    </recommendedName>
    <alternativeName>
        <fullName evidence="8">GTP:molybdopterin guanylyltransferase</fullName>
    </alternativeName>
    <alternativeName>
        <fullName evidence="8">Mo-MPT guanylyltransferase</fullName>
    </alternativeName>
    <alternativeName>
        <fullName evidence="8">Molybdopterin guanylyltransferase</fullName>
    </alternativeName>
    <alternativeName>
        <fullName evidence="8">Molybdopterin-guanine dinucleotide synthase</fullName>
        <shortName evidence="8">MGD synthase</shortName>
    </alternativeName>
</protein>
<dbReference type="Proteomes" id="UP000094412">
    <property type="component" value="Unassembled WGS sequence"/>
</dbReference>
<evidence type="ECO:0000313" key="11">
    <source>
        <dbReference type="Proteomes" id="UP000094412"/>
    </source>
</evidence>
<evidence type="ECO:0000256" key="7">
    <source>
        <dbReference type="ARBA" id="ARBA00023150"/>
    </source>
</evidence>
<feature type="binding site" evidence="8">
    <location>
        <begin position="10"/>
        <end position="12"/>
    </location>
    <ligand>
        <name>GTP</name>
        <dbReference type="ChEBI" id="CHEBI:37565"/>
    </ligand>
</feature>
<keyword evidence="7 8" id="KW-0501">Molybdenum cofactor biosynthesis</keyword>
<evidence type="ECO:0000256" key="3">
    <source>
        <dbReference type="ARBA" id="ARBA00022723"/>
    </source>
</evidence>
<comment type="subunit">
    <text evidence="8">Monomer.</text>
</comment>
<evidence type="ECO:0000256" key="5">
    <source>
        <dbReference type="ARBA" id="ARBA00022842"/>
    </source>
</evidence>
<dbReference type="GO" id="GO:0005737">
    <property type="term" value="C:cytoplasm"/>
    <property type="evidence" value="ECO:0007669"/>
    <property type="project" value="UniProtKB-SubCell"/>
</dbReference>
<name>A0A1C2DSA8_9HYPH</name>
<feature type="binding site" evidence="8">
    <location>
        <position position="23"/>
    </location>
    <ligand>
        <name>GTP</name>
        <dbReference type="ChEBI" id="CHEBI:37565"/>
    </ligand>
</feature>
<keyword evidence="4 8" id="KW-0547">Nucleotide-binding</keyword>
<keyword evidence="6 8" id="KW-0342">GTP-binding</keyword>
<dbReference type="HAMAP" id="MF_00316">
    <property type="entry name" value="MobA"/>
    <property type="match status" value="1"/>
</dbReference>
<dbReference type="InterPro" id="IPR025877">
    <property type="entry name" value="MobA-like_NTP_Trfase"/>
</dbReference>
<organism evidence="10 11">
    <name type="scientific">Mesorhizobium hungaricum</name>
    <dbReference type="NCBI Taxonomy" id="1566387"/>
    <lineage>
        <taxon>Bacteria</taxon>
        <taxon>Pseudomonadati</taxon>
        <taxon>Pseudomonadota</taxon>
        <taxon>Alphaproteobacteria</taxon>
        <taxon>Hyphomicrobiales</taxon>
        <taxon>Phyllobacteriaceae</taxon>
        <taxon>Mesorhizobium</taxon>
    </lineage>
</organism>
<comment type="domain">
    <text evidence="8">The N-terminal domain determines nucleotide recognition and specific binding, while the C-terminal domain determines the specific binding to the target protein.</text>
</comment>
<evidence type="ECO:0000256" key="4">
    <source>
        <dbReference type="ARBA" id="ARBA00022741"/>
    </source>
</evidence>
<dbReference type="GO" id="GO:0046872">
    <property type="term" value="F:metal ion binding"/>
    <property type="evidence" value="ECO:0007669"/>
    <property type="project" value="UniProtKB-KW"/>
</dbReference>
<dbReference type="InterPro" id="IPR029044">
    <property type="entry name" value="Nucleotide-diphossugar_trans"/>
</dbReference>
<feature type="binding site" evidence="8">
    <location>
        <position position="103"/>
    </location>
    <ligand>
        <name>GTP</name>
        <dbReference type="ChEBI" id="CHEBI:37565"/>
    </ligand>
</feature>
<keyword evidence="3 8" id="KW-0479">Metal-binding</keyword>
<accession>A0A1C2DSA8</accession>
<gene>
    <name evidence="8" type="primary">mobA</name>
    <name evidence="10" type="ORF">QV13_12190</name>
</gene>
<evidence type="ECO:0000256" key="8">
    <source>
        <dbReference type="HAMAP-Rule" id="MF_00316"/>
    </source>
</evidence>
<keyword evidence="5 8" id="KW-0460">Magnesium</keyword>
<evidence type="ECO:0000256" key="6">
    <source>
        <dbReference type="ARBA" id="ARBA00023134"/>
    </source>
</evidence>
<dbReference type="GO" id="GO:0005525">
    <property type="term" value="F:GTP binding"/>
    <property type="evidence" value="ECO:0007669"/>
    <property type="project" value="UniProtKB-UniRule"/>
</dbReference>
<dbReference type="EMBL" id="MDEO01000032">
    <property type="protein sequence ID" value="OCX17515.1"/>
    <property type="molecule type" value="Genomic_DNA"/>
</dbReference>
<evidence type="ECO:0000256" key="1">
    <source>
        <dbReference type="ARBA" id="ARBA00022490"/>
    </source>
</evidence>
<proteinExistence type="inferred from homology"/>
<comment type="cofactor">
    <cofactor evidence="8">
        <name>Mg(2+)</name>
        <dbReference type="ChEBI" id="CHEBI:18420"/>
    </cofactor>
</comment>
<comment type="catalytic activity">
    <reaction evidence="8">
        <text>Mo-molybdopterin + GTP + H(+) = Mo-molybdopterin guanine dinucleotide + diphosphate</text>
        <dbReference type="Rhea" id="RHEA:34243"/>
        <dbReference type="ChEBI" id="CHEBI:15378"/>
        <dbReference type="ChEBI" id="CHEBI:33019"/>
        <dbReference type="ChEBI" id="CHEBI:37565"/>
        <dbReference type="ChEBI" id="CHEBI:71302"/>
        <dbReference type="ChEBI" id="CHEBI:71310"/>
        <dbReference type="EC" id="2.7.7.77"/>
    </reaction>
</comment>
<dbReference type="RefSeq" id="WP_024925109.1">
    <property type="nucleotide sequence ID" value="NZ_MDEO01000032.1"/>
</dbReference>
<feature type="binding site" evidence="8">
    <location>
        <position position="103"/>
    </location>
    <ligand>
        <name>Mg(2+)</name>
        <dbReference type="ChEBI" id="CHEBI:18420"/>
    </ligand>
</feature>
<dbReference type="PANTHER" id="PTHR19136">
    <property type="entry name" value="MOLYBDENUM COFACTOR GUANYLYLTRANSFERASE"/>
    <property type="match status" value="1"/>
</dbReference>
<dbReference type="GO" id="GO:0061603">
    <property type="term" value="F:molybdenum cofactor guanylyltransferase activity"/>
    <property type="evidence" value="ECO:0007669"/>
    <property type="project" value="UniProtKB-EC"/>
</dbReference>
<comment type="function">
    <text evidence="8">Transfers a GMP moiety from GTP to Mo-molybdopterin (Mo-MPT) cofactor (Moco or molybdenum cofactor) to form Mo-molybdopterin guanine dinucleotide (Mo-MGD) cofactor.</text>
</comment>